<keyword evidence="2" id="KW-0808">Transferase</keyword>
<gene>
    <name evidence="2" type="ORF">CVS27_03230</name>
</gene>
<dbReference type="PANTHER" id="PTHR43685">
    <property type="entry name" value="GLYCOSYLTRANSFERASE"/>
    <property type="match status" value="1"/>
</dbReference>
<proteinExistence type="predicted"/>
<evidence type="ECO:0000259" key="1">
    <source>
        <dbReference type="Pfam" id="PF00535"/>
    </source>
</evidence>
<evidence type="ECO:0000313" key="3">
    <source>
        <dbReference type="Proteomes" id="UP000237061"/>
    </source>
</evidence>
<dbReference type="PANTHER" id="PTHR43685:SF2">
    <property type="entry name" value="GLYCOSYLTRANSFERASE 2-LIKE DOMAIN-CONTAINING PROTEIN"/>
    <property type="match status" value="1"/>
</dbReference>
<dbReference type="CDD" id="cd00761">
    <property type="entry name" value="Glyco_tranf_GTA_type"/>
    <property type="match status" value="1"/>
</dbReference>
<keyword evidence="3" id="KW-1185">Reference proteome</keyword>
<feature type="domain" description="Glycosyltransferase 2-like" evidence="1">
    <location>
        <begin position="38"/>
        <end position="164"/>
    </location>
</feature>
<evidence type="ECO:0000313" key="2">
    <source>
        <dbReference type="EMBL" id="POH74891.1"/>
    </source>
</evidence>
<dbReference type="OrthoDB" id="153025at2"/>
<sequence>MRADSTAPTPLHTLFLAATAERTSVPNSPVATPDRVDVIVATHDRLELLKKTIQSIVDQTYSGHIRITVVFDASPQLSELEFSTPSRELRVCGNSRTPGLPGARNTGLLAATAPIVAFCDDDDTWRAGKLEGQLAMLAAHQAIGCVGGIEVHFGDRAHVRIPDAHVVTAQALSGSRLTGAHPSTYLFAREPLLTKVGLVDEALPYGYGEDYDYLMRACAAGVVVILPQVTTDVLWHPQGSYFSQKWQAMADGLEYLMVKHPSLAANRNGTAWMEGQRAFALAALGNQRRNAMKTAFRSIRLSAKEPRGYIAMAVALHLVKPSFVVRTLNRRGRGI</sequence>
<dbReference type="Pfam" id="PF00535">
    <property type="entry name" value="Glycos_transf_2"/>
    <property type="match status" value="1"/>
</dbReference>
<reference evidence="2 3" key="1">
    <citation type="submission" date="2018-01" db="EMBL/GenBank/DDBJ databases">
        <title>Arthrobacter sp. nov., from glaciers in China.</title>
        <authorList>
            <person name="Liu Q."/>
            <person name="Xin Y.-H."/>
        </authorList>
    </citation>
    <scope>NUCLEOTIDE SEQUENCE [LARGE SCALE GENOMIC DNA]</scope>
    <source>
        <strain evidence="2 3">HLT2-12-2</strain>
    </source>
</reference>
<dbReference type="Proteomes" id="UP000237061">
    <property type="component" value="Unassembled WGS sequence"/>
</dbReference>
<dbReference type="Gene3D" id="3.90.550.10">
    <property type="entry name" value="Spore Coat Polysaccharide Biosynthesis Protein SpsA, Chain A"/>
    <property type="match status" value="1"/>
</dbReference>
<dbReference type="EMBL" id="PPXC01000002">
    <property type="protein sequence ID" value="POH74891.1"/>
    <property type="molecule type" value="Genomic_DNA"/>
</dbReference>
<dbReference type="SUPFAM" id="SSF53448">
    <property type="entry name" value="Nucleotide-diphospho-sugar transferases"/>
    <property type="match status" value="1"/>
</dbReference>
<comment type="caution">
    <text evidence="2">The sequence shown here is derived from an EMBL/GenBank/DDBJ whole genome shotgun (WGS) entry which is preliminary data.</text>
</comment>
<protein>
    <submittedName>
        <fullName evidence="2">Glycosyl transferase</fullName>
    </submittedName>
</protein>
<organism evidence="2 3">
    <name type="scientific">Arthrobacter glacialis</name>
    <dbReference type="NCBI Taxonomy" id="1664"/>
    <lineage>
        <taxon>Bacteria</taxon>
        <taxon>Bacillati</taxon>
        <taxon>Actinomycetota</taxon>
        <taxon>Actinomycetes</taxon>
        <taxon>Micrococcales</taxon>
        <taxon>Micrococcaceae</taxon>
        <taxon>Arthrobacter</taxon>
    </lineage>
</organism>
<dbReference type="AlphaFoldDB" id="A0A2S4A056"/>
<dbReference type="InterPro" id="IPR029044">
    <property type="entry name" value="Nucleotide-diphossugar_trans"/>
</dbReference>
<dbReference type="GO" id="GO:0016740">
    <property type="term" value="F:transferase activity"/>
    <property type="evidence" value="ECO:0007669"/>
    <property type="project" value="UniProtKB-KW"/>
</dbReference>
<dbReference type="InterPro" id="IPR050834">
    <property type="entry name" value="Glycosyltransf_2"/>
</dbReference>
<dbReference type="InterPro" id="IPR001173">
    <property type="entry name" value="Glyco_trans_2-like"/>
</dbReference>
<name>A0A2S4A056_ARTGL</name>
<accession>A0A2S4A056</accession>